<dbReference type="Proteomes" id="UP000622317">
    <property type="component" value="Unassembled WGS sequence"/>
</dbReference>
<dbReference type="Gene3D" id="3.20.20.190">
    <property type="entry name" value="Phosphatidylinositol (PI) phosphodiesterase"/>
    <property type="match status" value="1"/>
</dbReference>
<dbReference type="SUPFAM" id="SSF51695">
    <property type="entry name" value="PLC-like phosphodiesterases"/>
    <property type="match status" value="1"/>
</dbReference>
<feature type="chain" id="PRO_5036881395" evidence="1">
    <location>
        <begin position="22"/>
        <end position="269"/>
    </location>
</feature>
<keyword evidence="1" id="KW-0732">Signal</keyword>
<evidence type="ECO:0000313" key="4">
    <source>
        <dbReference type="Proteomes" id="UP000622317"/>
    </source>
</evidence>
<dbReference type="PANTHER" id="PTHR46211">
    <property type="entry name" value="GLYCEROPHOSPHORYL DIESTER PHOSPHODIESTERASE"/>
    <property type="match status" value="1"/>
</dbReference>
<dbReference type="GO" id="GO:0006629">
    <property type="term" value="P:lipid metabolic process"/>
    <property type="evidence" value="ECO:0007669"/>
    <property type="project" value="InterPro"/>
</dbReference>
<dbReference type="InterPro" id="IPR030395">
    <property type="entry name" value="GP_PDE_dom"/>
</dbReference>
<dbReference type="InterPro" id="IPR017946">
    <property type="entry name" value="PLC-like_Pdiesterase_TIM-brl"/>
</dbReference>
<sequence>MLSRFNTLIFFSTLAYLSMQASPTSPAPQLPLIVAHRGASADAPENTLPAFRLAWKQGADAIEGDFHLTRDKRIICIHNSTTGKYANKSLTVRKTKLADLQALVPAPHQFPTLAEVIATVPPDKKLYIEIKSSRQIVRPLLKEIDASGISPQQVVVIAFSGRVIKKLKSQRPSLKAVLLATPRYRSKARTLEPAPEQLLEAIKRTGADGVSLYAHPDIDAAYTQPFLDAGLELHVWTVDAPETAKKWTDLGALSLTTNKPATLRQSLGL</sequence>
<evidence type="ECO:0000256" key="1">
    <source>
        <dbReference type="SAM" id="SignalP"/>
    </source>
</evidence>
<dbReference type="PROSITE" id="PS51704">
    <property type="entry name" value="GP_PDE"/>
    <property type="match status" value="1"/>
</dbReference>
<proteinExistence type="predicted"/>
<accession>A0A927F663</accession>
<dbReference type="Pfam" id="PF03009">
    <property type="entry name" value="GDPD"/>
    <property type="match status" value="1"/>
</dbReference>
<dbReference type="RefSeq" id="WP_191615850.1">
    <property type="nucleotide sequence ID" value="NZ_JACYFG010000006.1"/>
</dbReference>
<dbReference type="AlphaFoldDB" id="A0A927F663"/>
<dbReference type="GO" id="GO:0008081">
    <property type="term" value="F:phosphoric diester hydrolase activity"/>
    <property type="evidence" value="ECO:0007669"/>
    <property type="project" value="InterPro"/>
</dbReference>
<feature type="domain" description="GP-PDE" evidence="2">
    <location>
        <begin position="31"/>
        <end position="267"/>
    </location>
</feature>
<evidence type="ECO:0000313" key="3">
    <source>
        <dbReference type="EMBL" id="MBD5778720.1"/>
    </source>
</evidence>
<gene>
    <name evidence="3" type="ORF">IEN85_04405</name>
</gene>
<feature type="signal peptide" evidence="1">
    <location>
        <begin position="1"/>
        <end position="21"/>
    </location>
</feature>
<evidence type="ECO:0000259" key="2">
    <source>
        <dbReference type="PROSITE" id="PS51704"/>
    </source>
</evidence>
<organism evidence="3 4">
    <name type="scientific">Pelagicoccus enzymogenes</name>
    <dbReference type="NCBI Taxonomy" id="2773457"/>
    <lineage>
        <taxon>Bacteria</taxon>
        <taxon>Pseudomonadati</taxon>
        <taxon>Verrucomicrobiota</taxon>
        <taxon>Opitutia</taxon>
        <taxon>Puniceicoccales</taxon>
        <taxon>Pelagicoccaceae</taxon>
        <taxon>Pelagicoccus</taxon>
    </lineage>
</organism>
<name>A0A927F663_9BACT</name>
<protein>
    <submittedName>
        <fullName evidence="3">Glycerophosphodiester phosphodiesterase</fullName>
    </submittedName>
</protein>
<reference evidence="3" key="1">
    <citation type="submission" date="2020-09" db="EMBL/GenBank/DDBJ databases">
        <title>Pelagicoccus enzymogenes sp. nov. with an EPS production, isolated from marine sediment.</title>
        <authorList>
            <person name="Feng X."/>
        </authorList>
    </citation>
    <scope>NUCLEOTIDE SEQUENCE</scope>
    <source>
        <strain evidence="3">NFK12</strain>
    </source>
</reference>
<keyword evidence="4" id="KW-1185">Reference proteome</keyword>
<comment type="caution">
    <text evidence="3">The sequence shown here is derived from an EMBL/GenBank/DDBJ whole genome shotgun (WGS) entry which is preliminary data.</text>
</comment>
<dbReference type="PANTHER" id="PTHR46211:SF1">
    <property type="entry name" value="GLYCEROPHOSPHODIESTER PHOSPHODIESTERASE, CYTOPLASMIC"/>
    <property type="match status" value="1"/>
</dbReference>
<dbReference type="EMBL" id="JACYFG010000006">
    <property type="protein sequence ID" value="MBD5778720.1"/>
    <property type="molecule type" value="Genomic_DNA"/>
</dbReference>